<dbReference type="STRING" id="1618480.US11_C0004G0038"/>
<dbReference type="EMBL" id="LBRS01000004">
    <property type="protein sequence ID" value="KKQ01768.1"/>
    <property type="molecule type" value="Genomic_DNA"/>
</dbReference>
<accession>A0A0G0E4G5</accession>
<name>A0A0G0E4G5_9BACT</name>
<organism evidence="1 2">
    <name type="scientific">Candidatus Roizmanbacteria bacterium GW2011_GWA2_36_23</name>
    <dbReference type="NCBI Taxonomy" id="1618480"/>
    <lineage>
        <taxon>Bacteria</taxon>
        <taxon>Candidatus Roizmaniibacteriota</taxon>
    </lineage>
</organism>
<dbReference type="GO" id="GO:0005737">
    <property type="term" value="C:cytoplasm"/>
    <property type="evidence" value="ECO:0007669"/>
    <property type="project" value="TreeGrafter"/>
</dbReference>
<sequence length="195" mass="22774">MDNTTVYFVRHGEYENPGNVNPFRMNGFPLSEKGKQQIISTVKILQDKNITSLYSSPILRTKQSAEIIGKELKLVPEICEQFNEVDTPFMGYPREEVNKKVIFFFNPYHIAKGGESMEDVYNRMEKGVFKILKKNKSKKIIIISHGDPITIFVYHKKGIPLKEDFWTHFPYIPMSGILQTDFKDDELIFLRQINY</sequence>
<gene>
    <name evidence="1" type="ORF">US11_C0004G0038</name>
</gene>
<evidence type="ECO:0000313" key="1">
    <source>
        <dbReference type="EMBL" id="KKQ01768.1"/>
    </source>
</evidence>
<protein>
    <submittedName>
        <fullName evidence="1">Phosphoglycerate mutase</fullName>
    </submittedName>
</protein>
<dbReference type="CDD" id="cd07067">
    <property type="entry name" value="HP_PGM_like"/>
    <property type="match status" value="1"/>
</dbReference>
<dbReference type="InterPro" id="IPR050275">
    <property type="entry name" value="PGM_Phosphatase"/>
</dbReference>
<reference evidence="1 2" key="1">
    <citation type="journal article" date="2015" name="Nature">
        <title>rRNA introns, odd ribosomes, and small enigmatic genomes across a large radiation of phyla.</title>
        <authorList>
            <person name="Brown C.T."/>
            <person name="Hug L.A."/>
            <person name="Thomas B.C."/>
            <person name="Sharon I."/>
            <person name="Castelle C.J."/>
            <person name="Singh A."/>
            <person name="Wilkins M.J."/>
            <person name="Williams K.H."/>
            <person name="Banfield J.F."/>
        </authorList>
    </citation>
    <scope>NUCLEOTIDE SEQUENCE [LARGE SCALE GENOMIC DNA]</scope>
</reference>
<proteinExistence type="predicted"/>
<comment type="caution">
    <text evidence="1">The sequence shown here is derived from an EMBL/GenBank/DDBJ whole genome shotgun (WGS) entry which is preliminary data.</text>
</comment>
<dbReference type="PANTHER" id="PTHR48100">
    <property type="entry name" value="BROAD-SPECIFICITY PHOSPHATASE YOR283W-RELATED"/>
    <property type="match status" value="1"/>
</dbReference>
<dbReference type="Proteomes" id="UP000034344">
    <property type="component" value="Unassembled WGS sequence"/>
</dbReference>
<dbReference type="InterPro" id="IPR013078">
    <property type="entry name" value="His_Pase_superF_clade-1"/>
</dbReference>
<dbReference type="PANTHER" id="PTHR48100:SF1">
    <property type="entry name" value="HISTIDINE PHOSPHATASE FAMILY PROTEIN-RELATED"/>
    <property type="match status" value="1"/>
</dbReference>
<evidence type="ECO:0000313" key="2">
    <source>
        <dbReference type="Proteomes" id="UP000034344"/>
    </source>
</evidence>
<dbReference type="AlphaFoldDB" id="A0A0G0E4G5"/>
<dbReference type="Pfam" id="PF00300">
    <property type="entry name" value="His_Phos_1"/>
    <property type="match status" value="1"/>
</dbReference>
<dbReference type="InterPro" id="IPR029033">
    <property type="entry name" value="His_PPase_superfam"/>
</dbReference>
<dbReference type="SUPFAM" id="SSF53254">
    <property type="entry name" value="Phosphoglycerate mutase-like"/>
    <property type="match status" value="1"/>
</dbReference>
<dbReference type="SMART" id="SM00855">
    <property type="entry name" value="PGAM"/>
    <property type="match status" value="1"/>
</dbReference>
<dbReference type="GO" id="GO:0016791">
    <property type="term" value="F:phosphatase activity"/>
    <property type="evidence" value="ECO:0007669"/>
    <property type="project" value="TreeGrafter"/>
</dbReference>
<dbReference type="Gene3D" id="3.40.50.1240">
    <property type="entry name" value="Phosphoglycerate mutase-like"/>
    <property type="match status" value="1"/>
</dbReference>